<dbReference type="Gene3D" id="3.30.70.2520">
    <property type="match status" value="1"/>
</dbReference>
<dbReference type="Proteomes" id="UP000240739">
    <property type="component" value="Unassembled WGS sequence"/>
</dbReference>
<dbReference type="PIRSF" id="PIRSF000136">
    <property type="entry name" value="LGO_GLO"/>
    <property type="match status" value="1"/>
</dbReference>
<name>A0A2T4UBG9_9ACTN</name>
<dbReference type="AlphaFoldDB" id="A0A2T4UBG9"/>
<accession>A0A2T4UBG9</accession>
<dbReference type="PANTHER" id="PTHR43762">
    <property type="entry name" value="L-GULONOLACTONE OXIDASE"/>
    <property type="match status" value="1"/>
</dbReference>
<keyword evidence="4" id="KW-1185">Reference proteome</keyword>
<dbReference type="InterPro" id="IPR016166">
    <property type="entry name" value="FAD-bd_PCMH"/>
</dbReference>
<dbReference type="EMBL" id="PYYB01000005">
    <property type="protein sequence ID" value="PTL54244.1"/>
    <property type="molecule type" value="Genomic_DNA"/>
</dbReference>
<proteinExistence type="predicted"/>
<dbReference type="Gene3D" id="3.30.465.10">
    <property type="match status" value="1"/>
</dbReference>
<dbReference type="InterPro" id="IPR016171">
    <property type="entry name" value="Vanillyl_alc_oxidase_C-sub2"/>
</dbReference>
<dbReference type="InterPro" id="IPR036318">
    <property type="entry name" value="FAD-bd_PCMH-like_sf"/>
</dbReference>
<dbReference type="Pfam" id="PF01565">
    <property type="entry name" value="FAD_binding_4"/>
    <property type="match status" value="1"/>
</dbReference>
<dbReference type="GO" id="GO:0080049">
    <property type="term" value="F:L-gulono-1,4-lactone dehydrogenase activity"/>
    <property type="evidence" value="ECO:0007669"/>
    <property type="project" value="TreeGrafter"/>
</dbReference>
<dbReference type="PROSITE" id="PS51387">
    <property type="entry name" value="FAD_PCMH"/>
    <property type="match status" value="1"/>
</dbReference>
<dbReference type="Gene3D" id="1.10.45.10">
    <property type="entry name" value="Vanillyl-alcohol Oxidase, Chain A, domain 4"/>
    <property type="match status" value="1"/>
</dbReference>
<sequence>MSETWTSWSQEHTCRPAVLARPTSVAEVQRLVREAAAAGRVVRVAGAGHSFTPCVVTDGTLLSLERMSRVLDVDREAGLVRVEAGITLNACSEALAAHGLAFENLGDIDVQSIAGATATGTHGTGARLRNLSSALHAIELVRGDGEVVELDEASDPDGWRAARVSLGALGVVTAVTVRVVPAFTLRGVDTPMPLAEVLPRLDELADGSEHFEFFTFPHSPLALTRTNTRTTEPPRPRSRAAAFVQDELLVNRAFGVANRVARARPSWIPAINRLVSRASGTSVRVDRSDRIFASPRSVRFTEMEYAIPREHGRTALERVRALVQDGGHAVSFPFEVRFVAGDDAFLSPAGGRDTCYIASHVFEGMPWEPFLRGVEGIMRELDGRPHWGKRHFRTAEDLRPVYPDFDRFLAVRDRLDPGRVFTNPYVAQVLGP</sequence>
<evidence type="ECO:0000313" key="3">
    <source>
        <dbReference type="EMBL" id="PTL54244.1"/>
    </source>
</evidence>
<feature type="domain" description="FAD-binding PCMH-type" evidence="2">
    <location>
        <begin position="12"/>
        <end position="182"/>
    </location>
</feature>
<protein>
    <submittedName>
        <fullName evidence="3">Oxidoreductase</fullName>
    </submittedName>
</protein>
<keyword evidence="1" id="KW-0560">Oxidoreductase</keyword>
<dbReference type="SUPFAM" id="SSF56176">
    <property type="entry name" value="FAD-binding/transporter-associated domain-like"/>
    <property type="match status" value="1"/>
</dbReference>
<dbReference type="InterPro" id="IPR007173">
    <property type="entry name" value="ALO_C"/>
</dbReference>
<evidence type="ECO:0000313" key="4">
    <source>
        <dbReference type="Proteomes" id="UP000240739"/>
    </source>
</evidence>
<gene>
    <name evidence="3" type="ORF">C7Y72_21055</name>
</gene>
<dbReference type="PANTHER" id="PTHR43762:SF1">
    <property type="entry name" value="D-ARABINONO-1,4-LACTONE OXIDASE"/>
    <property type="match status" value="1"/>
</dbReference>
<dbReference type="Gene3D" id="3.30.43.10">
    <property type="entry name" value="Uridine Diphospho-n-acetylenolpyruvylglucosamine Reductase, domain 2"/>
    <property type="match status" value="1"/>
</dbReference>
<reference evidence="3 4" key="1">
    <citation type="submission" date="2018-03" db="EMBL/GenBank/DDBJ databases">
        <title>Aquarubrobacter algicola gen. nov., sp. nov., a novel actinobacterium isolated from shallow eutrophic lake during the end of cyanobacterial harmful algal blooms.</title>
        <authorList>
            <person name="Chun S.J."/>
        </authorList>
    </citation>
    <scope>NUCLEOTIDE SEQUENCE [LARGE SCALE GENOMIC DNA]</scope>
    <source>
        <strain evidence="3 4">Seoho-28</strain>
    </source>
</reference>
<dbReference type="RefSeq" id="WP_107571186.1">
    <property type="nucleotide sequence ID" value="NZ_PYYB01000005.1"/>
</dbReference>
<evidence type="ECO:0000256" key="1">
    <source>
        <dbReference type="ARBA" id="ARBA00023002"/>
    </source>
</evidence>
<dbReference type="NCBIfam" id="TIGR01679">
    <property type="entry name" value="bact_FAD_ox"/>
    <property type="match status" value="1"/>
</dbReference>
<organism evidence="3 4">
    <name type="scientific">Paraconexibacter algicola</name>
    <dbReference type="NCBI Taxonomy" id="2133960"/>
    <lineage>
        <taxon>Bacteria</taxon>
        <taxon>Bacillati</taxon>
        <taxon>Actinomycetota</taxon>
        <taxon>Thermoleophilia</taxon>
        <taxon>Solirubrobacterales</taxon>
        <taxon>Paraconexibacteraceae</taxon>
        <taxon>Paraconexibacter</taxon>
    </lineage>
</organism>
<dbReference type="GO" id="GO:0003885">
    <property type="term" value="F:D-arabinono-1,4-lactone oxidase activity"/>
    <property type="evidence" value="ECO:0007669"/>
    <property type="project" value="InterPro"/>
</dbReference>
<dbReference type="InterPro" id="IPR016167">
    <property type="entry name" value="FAD-bd_PCMH_sub1"/>
</dbReference>
<dbReference type="Pfam" id="PF04030">
    <property type="entry name" value="ALO"/>
    <property type="match status" value="1"/>
</dbReference>
<comment type="caution">
    <text evidence="3">The sequence shown here is derived from an EMBL/GenBank/DDBJ whole genome shotgun (WGS) entry which is preliminary data.</text>
</comment>
<evidence type="ECO:0000259" key="2">
    <source>
        <dbReference type="PROSITE" id="PS51387"/>
    </source>
</evidence>
<dbReference type="InterPro" id="IPR006094">
    <property type="entry name" value="Oxid_FAD_bind_N"/>
</dbReference>
<dbReference type="InterPro" id="IPR010031">
    <property type="entry name" value="FAD_lactone_oxidase-like"/>
</dbReference>
<dbReference type="GO" id="GO:0071949">
    <property type="term" value="F:FAD binding"/>
    <property type="evidence" value="ECO:0007669"/>
    <property type="project" value="InterPro"/>
</dbReference>
<dbReference type="GO" id="GO:0016020">
    <property type="term" value="C:membrane"/>
    <property type="evidence" value="ECO:0007669"/>
    <property type="project" value="InterPro"/>
</dbReference>
<dbReference type="OrthoDB" id="9800184at2"/>
<dbReference type="InterPro" id="IPR016169">
    <property type="entry name" value="FAD-bd_PCMH_sub2"/>
</dbReference>